<dbReference type="EMBL" id="JRYR02000002">
    <property type="protein sequence ID" value="OHX64027.1"/>
    <property type="molecule type" value="Genomic_DNA"/>
</dbReference>
<dbReference type="Proteomes" id="UP000179797">
    <property type="component" value="Unassembled WGS sequence"/>
</dbReference>
<organism evidence="1 2">
    <name type="scientific">Flammeovirga pacifica</name>
    <dbReference type="NCBI Taxonomy" id="915059"/>
    <lineage>
        <taxon>Bacteria</taxon>
        <taxon>Pseudomonadati</taxon>
        <taxon>Bacteroidota</taxon>
        <taxon>Cytophagia</taxon>
        <taxon>Cytophagales</taxon>
        <taxon>Flammeovirgaceae</taxon>
        <taxon>Flammeovirga</taxon>
    </lineage>
</organism>
<proteinExistence type="predicted"/>
<reference evidence="1 2" key="1">
    <citation type="journal article" date="2012" name="Int. J. Syst. Evol. Microbiol.">
        <title>Flammeovirga pacifica sp. nov., isolated from deep-sea sediment.</title>
        <authorList>
            <person name="Xu H."/>
            <person name="Fu Y."/>
            <person name="Yang N."/>
            <person name="Ding Z."/>
            <person name="Lai Q."/>
            <person name="Zeng R."/>
        </authorList>
    </citation>
    <scope>NUCLEOTIDE SEQUENCE [LARGE SCALE GENOMIC DNA]</scope>
    <source>
        <strain evidence="2">DSM 24597 / LMG 26175 / WPAGA1</strain>
    </source>
</reference>
<name>A0A1S1YSM2_FLAPC</name>
<evidence type="ECO:0000313" key="1">
    <source>
        <dbReference type="EMBL" id="OHX64027.1"/>
    </source>
</evidence>
<gene>
    <name evidence="1" type="ORF">NH26_20680</name>
</gene>
<dbReference type="AlphaFoldDB" id="A0A1S1YSM2"/>
<sequence>MFDNIDFEMTHSKNAMSTWLDWFDDVLLSIDNQKIVIAEYVNDFGEKGQNRLLPIKIRENLYSYIYLIGIELNDDNSIDHNFQYKDLVIINLNNITNLTKTNKFVSNVSFDSDRSKFKRKYDVFMELISERMDIILNSFVGVLPPEPQHHHYENPTVFDVDVHLFQLPFFKRYKIEYDITDSPKGQDYKRVRFKTNPSFEFIKQVLMLNDNWNYDRYYKGKRMSEITSVEVVDNNSPVNKWMREYIKQNYRRALLSYEDNPIIQNELIKEIKQWEISQNNPSTKIIFPLLADK</sequence>
<accession>A0A1S1YSM2</accession>
<evidence type="ECO:0000313" key="2">
    <source>
        <dbReference type="Proteomes" id="UP000179797"/>
    </source>
</evidence>
<dbReference type="STRING" id="915059.NH26_20680"/>
<protein>
    <submittedName>
        <fullName evidence="1">Uncharacterized protein</fullName>
    </submittedName>
</protein>
<comment type="caution">
    <text evidence="1">The sequence shown here is derived from an EMBL/GenBank/DDBJ whole genome shotgun (WGS) entry which is preliminary data.</text>
</comment>
<keyword evidence="2" id="KW-1185">Reference proteome</keyword>